<accession>A0A0F9I7D9</accession>
<evidence type="ECO:0000256" key="1">
    <source>
        <dbReference type="ARBA" id="ARBA00001232"/>
    </source>
</evidence>
<gene>
    <name evidence="11" type="ORF">LCGC14_1911740</name>
</gene>
<dbReference type="PANTHER" id="PTHR30100">
    <property type="entry name" value="FATTY ACID/PHOSPHOLIPID SYNTHESIS PROTEIN PLSX"/>
    <property type="match status" value="1"/>
</dbReference>
<dbReference type="PANTHER" id="PTHR30100:SF1">
    <property type="entry name" value="PHOSPHATE ACYLTRANSFERASE"/>
    <property type="match status" value="1"/>
</dbReference>
<comment type="catalytic activity">
    <reaction evidence="1">
        <text>a fatty acyl-[ACP] + phosphate = an acyl phosphate + holo-[ACP]</text>
        <dbReference type="Rhea" id="RHEA:42292"/>
        <dbReference type="Rhea" id="RHEA-COMP:9685"/>
        <dbReference type="Rhea" id="RHEA-COMP:14125"/>
        <dbReference type="ChEBI" id="CHEBI:43474"/>
        <dbReference type="ChEBI" id="CHEBI:59918"/>
        <dbReference type="ChEBI" id="CHEBI:64479"/>
        <dbReference type="ChEBI" id="CHEBI:138651"/>
        <dbReference type="EC" id="2.3.1.274"/>
    </reaction>
</comment>
<keyword evidence="6" id="KW-0443">Lipid metabolism</keyword>
<evidence type="ECO:0000256" key="9">
    <source>
        <dbReference type="ARBA" id="ARBA00024069"/>
    </source>
</evidence>
<organism evidence="11">
    <name type="scientific">marine sediment metagenome</name>
    <dbReference type="NCBI Taxonomy" id="412755"/>
    <lineage>
        <taxon>unclassified sequences</taxon>
        <taxon>metagenomes</taxon>
        <taxon>ecological metagenomes</taxon>
    </lineage>
</organism>
<dbReference type="GO" id="GO:0043811">
    <property type="term" value="F:phosphate:acyl-[acyl carrier protein] acyltransferase activity"/>
    <property type="evidence" value="ECO:0007669"/>
    <property type="project" value="UniProtKB-EC"/>
</dbReference>
<reference evidence="11" key="1">
    <citation type="journal article" date="2015" name="Nature">
        <title>Complex archaea that bridge the gap between prokaryotes and eukaryotes.</title>
        <authorList>
            <person name="Spang A."/>
            <person name="Saw J.H."/>
            <person name="Jorgensen S.L."/>
            <person name="Zaremba-Niedzwiedzka K."/>
            <person name="Martijn J."/>
            <person name="Lind A.E."/>
            <person name="van Eijk R."/>
            <person name="Schleper C."/>
            <person name="Guy L."/>
            <person name="Ettema T.J."/>
        </authorList>
    </citation>
    <scope>NUCLEOTIDE SEQUENCE</scope>
</reference>
<dbReference type="EC" id="2.3.1.274" evidence="9"/>
<sequence length="174" mass="18393">DDNQSPTVGLLNIGVEEIKGRQEILGAAELFKADNDIQYIGFVEGDTLFQGAADIVVCDGFSGNVALKTGEGVAKMIQGSLKQALSENFLAMLGALLARPALKRLQRQMDPAQYNGASLLGLRGVVVKSHGSATETGFARAVAVAAHEAQRDLPSLIEALLTQKNNQQEVSDGE</sequence>
<evidence type="ECO:0000256" key="10">
    <source>
        <dbReference type="ARBA" id="ARBA00046608"/>
    </source>
</evidence>
<dbReference type="Pfam" id="PF02504">
    <property type="entry name" value="FA_synthesis"/>
    <property type="match status" value="1"/>
</dbReference>
<dbReference type="InterPro" id="IPR012281">
    <property type="entry name" value="Phospholipid_synth_PlsX-like"/>
</dbReference>
<evidence type="ECO:0000256" key="3">
    <source>
        <dbReference type="ARBA" id="ARBA00022490"/>
    </source>
</evidence>
<dbReference type="HAMAP" id="MF_00019">
    <property type="entry name" value="PlsX"/>
    <property type="match status" value="1"/>
</dbReference>
<dbReference type="EMBL" id="LAZR01020204">
    <property type="protein sequence ID" value="KKL89735.1"/>
    <property type="molecule type" value="Genomic_DNA"/>
</dbReference>
<evidence type="ECO:0000256" key="6">
    <source>
        <dbReference type="ARBA" id="ARBA00023098"/>
    </source>
</evidence>
<dbReference type="GO" id="GO:0005737">
    <property type="term" value="C:cytoplasm"/>
    <property type="evidence" value="ECO:0007669"/>
    <property type="project" value="UniProtKB-SubCell"/>
</dbReference>
<comment type="subcellular location">
    <subcellularLocation>
        <location evidence="2">Cytoplasm</location>
    </subcellularLocation>
</comment>
<keyword evidence="4" id="KW-0444">Lipid biosynthesis</keyword>
<proteinExistence type="inferred from homology"/>
<evidence type="ECO:0000256" key="4">
    <source>
        <dbReference type="ARBA" id="ARBA00022516"/>
    </source>
</evidence>
<keyword evidence="3" id="KW-0963">Cytoplasm</keyword>
<comment type="caution">
    <text evidence="11">The sequence shown here is derived from an EMBL/GenBank/DDBJ whole genome shotgun (WGS) entry which is preliminary data.</text>
</comment>
<dbReference type="GO" id="GO:0008654">
    <property type="term" value="P:phospholipid biosynthetic process"/>
    <property type="evidence" value="ECO:0007669"/>
    <property type="project" value="UniProtKB-KW"/>
</dbReference>
<evidence type="ECO:0000256" key="8">
    <source>
        <dbReference type="ARBA" id="ARBA00023264"/>
    </source>
</evidence>
<dbReference type="AlphaFoldDB" id="A0A0F9I7D9"/>
<comment type="subunit">
    <text evidence="10">Homodimer. Probably interacts with PlsY.</text>
</comment>
<dbReference type="SUPFAM" id="SSF53659">
    <property type="entry name" value="Isocitrate/Isopropylmalate dehydrogenase-like"/>
    <property type="match status" value="1"/>
</dbReference>
<dbReference type="GO" id="GO:0006633">
    <property type="term" value="P:fatty acid biosynthetic process"/>
    <property type="evidence" value="ECO:0007669"/>
    <property type="project" value="InterPro"/>
</dbReference>
<evidence type="ECO:0000256" key="2">
    <source>
        <dbReference type="ARBA" id="ARBA00004496"/>
    </source>
</evidence>
<dbReference type="InterPro" id="IPR003664">
    <property type="entry name" value="FA_synthesis"/>
</dbReference>
<keyword evidence="7" id="KW-0594">Phospholipid biosynthesis</keyword>
<evidence type="ECO:0000256" key="5">
    <source>
        <dbReference type="ARBA" id="ARBA00022679"/>
    </source>
</evidence>
<protein>
    <recommendedName>
        <fullName evidence="9">phosphate acyltransferase</fullName>
        <ecNumber evidence="9">2.3.1.274</ecNumber>
    </recommendedName>
</protein>
<dbReference type="Gene3D" id="3.40.718.10">
    <property type="entry name" value="Isopropylmalate Dehydrogenase"/>
    <property type="match status" value="1"/>
</dbReference>
<feature type="non-terminal residue" evidence="11">
    <location>
        <position position="1"/>
    </location>
</feature>
<evidence type="ECO:0000256" key="7">
    <source>
        <dbReference type="ARBA" id="ARBA00023209"/>
    </source>
</evidence>
<evidence type="ECO:0000313" key="11">
    <source>
        <dbReference type="EMBL" id="KKL89735.1"/>
    </source>
</evidence>
<name>A0A0F9I7D9_9ZZZZ</name>
<keyword evidence="5" id="KW-0808">Transferase</keyword>
<keyword evidence="8" id="KW-1208">Phospholipid metabolism</keyword>